<evidence type="ECO:0000313" key="2">
    <source>
        <dbReference type="Proteomes" id="UP000069001"/>
    </source>
</evidence>
<comment type="caution">
    <text evidence="1">The sequence shown here is derived from an EMBL/GenBank/DDBJ whole genome shotgun (WGS) entry which is preliminary data.</text>
</comment>
<dbReference type="RefSeq" id="WP_155630485.1">
    <property type="nucleotide sequence ID" value="NZ_LOYH01000027.1"/>
</dbReference>
<dbReference type="EMBL" id="LOYH01000027">
    <property type="protein sequence ID" value="KVK86212.1"/>
    <property type="molecule type" value="Genomic_DNA"/>
</dbReference>
<organism evidence="1 2">
    <name type="scientific">Burkholderia cepacia</name>
    <name type="common">Pseudomonas cepacia</name>
    <dbReference type="NCBI Taxonomy" id="292"/>
    <lineage>
        <taxon>Bacteria</taxon>
        <taxon>Pseudomonadati</taxon>
        <taxon>Pseudomonadota</taxon>
        <taxon>Betaproteobacteria</taxon>
        <taxon>Burkholderiales</taxon>
        <taxon>Burkholderiaceae</taxon>
        <taxon>Burkholderia</taxon>
        <taxon>Burkholderia cepacia complex</taxon>
    </lineage>
</organism>
<protein>
    <submittedName>
        <fullName evidence="1">Uncharacterized protein</fullName>
    </submittedName>
</protein>
<accession>A0A103ZUI9</accession>
<reference evidence="1 2" key="1">
    <citation type="submission" date="2015-11" db="EMBL/GenBank/DDBJ databases">
        <title>Expanding the genomic diversity of Burkholderia species for the development of highly accurate diagnostics.</title>
        <authorList>
            <person name="Sahl J."/>
            <person name="Keim P."/>
            <person name="Wagner D."/>
        </authorList>
    </citation>
    <scope>NUCLEOTIDE SEQUENCE [LARGE SCALE GENOMIC DNA]</scope>
    <source>
        <strain evidence="1 2">MSMB1302</strain>
    </source>
</reference>
<gene>
    <name evidence="1" type="ORF">WS90_08040</name>
</gene>
<name>A0A103ZUI9_BURCE</name>
<dbReference type="AlphaFoldDB" id="A0A103ZUI9"/>
<dbReference type="Proteomes" id="UP000069001">
    <property type="component" value="Unassembled WGS sequence"/>
</dbReference>
<sequence length="93" mass="11243">MRYPNLRYGKPDEFRYYMNGRTVADVARELRRSERSVSDWLTGRERVPWWAPEILRLRAVERDATRLRFAFNAWKPSNVDAPKRERPHLRIVA</sequence>
<evidence type="ECO:0000313" key="1">
    <source>
        <dbReference type="EMBL" id="KVK86212.1"/>
    </source>
</evidence>
<proteinExistence type="predicted"/>